<dbReference type="GO" id="GO:0005634">
    <property type="term" value="C:nucleus"/>
    <property type="evidence" value="ECO:0007669"/>
    <property type="project" value="TreeGrafter"/>
</dbReference>
<evidence type="ECO:0000313" key="4">
    <source>
        <dbReference type="EMBL" id="KAA0178009.1"/>
    </source>
</evidence>
<evidence type="ECO:0000313" key="5">
    <source>
        <dbReference type="Proteomes" id="UP000322899"/>
    </source>
</evidence>
<reference evidence="5 6" key="1">
    <citation type="submission" date="2019-07" db="EMBL/GenBank/DDBJ databases">
        <title>Genomes of Cafeteria roenbergensis.</title>
        <authorList>
            <person name="Fischer M.G."/>
            <person name="Hackl T."/>
            <person name="Roman M."/>
        </authorList>
    </citation>
    <scope>NUCLEOTIDE SEQUENCE [LARGE SCALE GENOMIC DNA]</scope>
    <source>
        <strain evidence="2 7">Cflag</strain>
        <strain evidence="4 5">E4-10P</strain>
        <strain evidence="3 6">RCC970-E3</strain>
    </source>
</reference>
<sequence>MAAAAASEAKRPKLTAGFPGVLPRYYRIWERTTSGAESGEGIVLAVHNNGTGLLMLGPTHPAAVAAAAAGVKSVVFSDGSDSFAAPSTVPESPRSEAPAQAGGGDEDGDEDGAKTPASDRPSAGRVSRKRPRDGPVSLQGIKVSGTGKKGAPRVRTRTCVAIVTDGAGTEWPVVCGVSGRVLETNRRLAERPELLLRGADHGGLGHLLVLDVDGNLRKRLDPSNPPHDWVCLHDNAAEGTDADADED</sequence>
<dbReference type="InterPro" id="IPR039169">
    <property type="entry name" value="Abitram"/>
</dbReference>
<dbReference type="Proteomes" id="UP000322899">
    <property type="component" value="Unassembled WGS sequence"/>
</dbReference>
<comment type="caution">
    <text evidence="4">The sequence shown here is derived from an EMBL/GenBank/DDBJ whole genome shotgun (WGS) entry which is preliminary data.</text>
</comment>
<dbReference type="PANTHER" id="PTHR13651:SF0">
    <property type="entry name" value="PROTEIN ABITRAM"/>
    <property type="match status" value="1"/>
</dbReference>
<proteinExistence type="predicted"/>
<organism evidence="4 5">
    <name type="scientific">Cafeteria roenbergensis</name>
    <name type="common">Marine flagellate</name>
    <dbReference type="NCBI Taxonomy" id="33653"/>
    <lineage>
        <taxon>Eukaryota</taxon>
        <taxon>Sar</taxon>
        <taxon>Stramenopiles</taxon>
        <taxon>Bigyra</taxon>
        <taxon>Opalozoa</taxon>
        <taxon>Bicosoecida</taxon>
        <taxon>Cafeteriaceae</taxon>
        <taxon>Cafeteria</taxon>
    </lineage>
</organism>
<evidence type="ECO:0000313" key="2">
    <source>
        <dbReference type="EMBL" id="KAA0160435.1"/>
    </source>
</evidence>
<feature type="region of interest" description="Disordered" evidence="1">
    <location>
        <begin position="80"/>
        <end position="154"/>
    </location>
</feature>
<evidence type="ECO:0000313" key="7">
    <source>
        <dbReference type="Proteomes" id="UP000325113"/>
    </source>
</evidence>
<evidence type="ECO:0000313" key="3">
    <source>
        <dbReference type="EMBL" id="KAA0171981.1"/>
    </source>
</evidence>
<dbReference type="EMBL" id="VLTL01000003">
    <property type="protein sequence ID" value="KAA0171981.1"/>
    <property type="molecule type" value="Genomic_DNA"/>
</dbReference>
<accession>A0A5A8EK54</accession>
<dbReference type="EMBL" id="VLTM01000044">
    <property type="protein sequence ID" value="KAA0160435.1"/>
    <property type="molecule type" value="Genomic_DNA"/>
</dbReference>
<gene>
    <name evidence="4" type="ORF">FNF27_00557</name>
    <name evidence="3" type="ORF">FNF28_00298</name>
    <name evidence="2" type="ORF">FNF31_04304</name>
</gene>
<evidence type="ECO:0000313" key="6">
    <source>
        <dbReference type="Proteomes" id="UP000324907"/>
    </source>
</evidence>
<protein>
    <submittedName>
        <fullName evidence="4">Uncharacterized protein</fullName>
    </submittedName>
</protein>
<evidence type="ECO:0000256" key="1">
    <source>
        <dbReference type="SAM" id="MobiDB-lite"/>
    </source>
</evidence>
<dbReference type="EMBL" id="VLTO01000002">
    <property type="protein sequence ID" value="KAA0178009.1"/>
    <property type="molecule type" value="Genomic_DNA"/>
</dbReference>
<dbReference type="PANTHER" id="PTHR13651">
    <property type="entry name" value="PROTEIN ABITRAM"/>
    <property type="match status" value="1"/>
</dbReference>
<name>A0A5A8EK54_CAFRO</name>
<dbReference type="AlphaFoldDB" id="A0A5A8EK54"/>
<dbReference type="Proteomes" id="UP000324907">
    <property type="component" value="Unassembled WGS sequence"/>
</dbReference>
<dbReference type="Proteomes" id="UP000325113">
    <property type="component" value="Unassembled WGS sequence"/>
</dbReference>